<proteinExistence type="predicted"/>
<dbReference type="RefSeq" id="WP_139223470.1">
    <property type="nucleotide sequence ID" value="NZ_FOSN01000001.1"/>
</dbReference>
<feature type="transmembrane region" description="Helical" evidence="1">
    <location>
        <begin position="27"/>
        <end position="46"/>
    </location>
</feature>
<keyword evidence="1" id="KW-0472">Membrane</keyword>
<keyword evidence="1" id="KW-1133">Transmembrane helix</keyword>
<sequence>MAIVILTAMVILFAAAAYLANKLFGQAALAGVVGVFAIIFVALFALNGLNFNSPTSGSHTGVGEYFTNK</sequence>
<dbReference type="AlphaFoldDB" id="A0A1I3W4B2"/>
<gene>
    <name evidence="2" type="ORF">SAMN05444581_101281</name>
</gene>
<keyword evidence="3" id="KW-1185">Reference proteome</keyword>
<dbReference type="Proteomes" id="UP000198755">
    <property type="component" value="Unassembled WGS sequence"/>
</dbReference>
<reference evidence="2 3" key="1">
    <citation type="submission" date="2016-10" db="EMBL/GenBank/DDBJ databases">
        <authorList>
            <person name="de Groot N.N."/>
        </authorList>
    </citation>
    <scope>NUCLEOTIDE SEQUENCE [LARGE SCALE GENOMIC DNA]</scope>
    <source>
        <strain evidence="2 3">NE2</strain>
    </source>
</reference>
<name>A0A1I3W4B2_9HYPH</name>
<organism evidence="2 3">
    <name type="scientific">Methylocapsa palsarum</name>
    <dbReference type="NCBI Taxonomy" id="1612308"/>
    <lineage>
        <taxon>Bacteria</taxon>
        <taxon>Pseudomonadati</taxon>
        <taxon>Pseudomonadota</taxon>
        <taxon>Alphaproteobacteria</taxon>
        <taxon>Hyphomicrobiales</taxon>
        <taxon>Beijerinckiaceae</taxon>
        <taxon>Methylocapsa</taxon>
    </lineage>
</organism>
<accession>A0A1I3W4B2</accession>
<dbReference type="EMBL" id="FOSN01000001">
    <property type="protein sequence ID" value="SFK01336.1"/>
    <property type="molecule type" value="Genomic_DNA"/>
</dbReference>
<keyword evidence="1" id="KW-0812">Transmembrane</keyword>
<evidence type="ECO:0000313" key="3">
    <source>
        <dbReference type="Proteomes" id="UP000198755"/>
    </source>
</evidence>
<evidence type="ECO:0000313" key="2">
    <source>
        <dbReference type="EMBL" id="SFK01336.1"/>
    </source>
</evidence>
<protein>
    <submittedName>
        <fullName evidence="2">Uncharacterized protein</fullName>
    </submittedName>
</protein>
<evidence type="ECO:0000256" key="1">
    <source>
        <dbReference type="SAM" id="Phobius"/>
    </source>
</evidence>